<comment type="caution">
    <text evidence="17">The sequence shown here is derived from an EMBL/GenBank/DDBJ whole genome shotgun (WGS) entry which is preliminary data.</text>
</comment>
<dbReference type="Proteomes" id="UP000054937">
    <property type="component" value="Unassembled WGS sequence"/>
</dbReference>
<keyword evidence="10" id="KW-0677">Repeat</keyword>
<dbReference type="PROSITE" id="PS50082">
    <property type="entry name" value="WD_REPEATS_2"/>
    <property type="match status" value="1"/>
</dbReference>
<keyword evidence="6" id="KW-0963">Cytoplasm</keyword>
<dbReference type="GO" id="GO:1904263">
    <property type="term" value="P:positive regulation of TORC1 signaling"/>
    <property type="evidence" value="ECO:0007669"/>
    <property type="project" value="TreeGrafter"/>
</dbReference>
<dbReference type="AlphaFoldDB" id="A0A0V0QI87"/>
<feature type="repeat" description="WD" evidence="16">
    <location>
        <begin position="479"/>
        <end position="515"/>
    </location>
</feature>
<dbReference type="PROSITE" id="PS51476">
    <property type="entry name" value="PROTEASOME_BETA_2"/>
    <property type="match status" value="1"/>
</dbReference>
<organism evidence="17 18">
    <name type="scientific">Pseudocohnilembus persalinus</name>
    <name type="common">Ciliate</name>
    <dbReference type="NCBI Taxonomy" id="266149"/>
    <lineage>
        <taxon>Eukaryota</taxon>
        <taxon>Sar</taxon>
        <taxon>Alveolata</taxon>
        <taxon>Ciliophora</taxon>
        <taxon>Intramacronucleata</taxon>
        <taxon>Oligohymenophorea</taxon>
        <taxon>Scuticociliatia</taxon>
        <taxon>Philasterida</taxon>
        <taxon>Pseudocohnilembidae</taxon>
        <taxon>Pseudocohnilembus</taxon>
    </lineage>
</organism>
<keyword evidence="18" id="KW-1185">Reference proteome</keyword>
<evidence type="ECO:0000256" key="15">
    <source>
        <dbReference type="PIRSR" id="PIRSR600243-1"/>
    </source>
</evidence>
<name>A0A0V0QI87_PSEPJ</name>
<feature type="active site" description="Nucleophile" evidence="15">
    <location>
        <position position="71"/>
    </location>
</feature>
<dbReference type="InParanoid" id="A0A0V0QI87"/>
<dbReference type="InterPro" id="IPR037363">
    <property type="entry name" value="Sec13/Seh1_fam"/>
</dbReference>
<dbReference type="PANTHER" id="PTHR11024:SF3">
    <property type="entry name" value="NUCLEOPORIN SEH1"/>
    <property type="match status" value="1"/>
</dbReference>
<dbReference type="GO" id="GO:0004298">
    <property type="term" value="F:threonine-type endopeptidase activity"/>
    <property type="evidence" value="ECO:0007669"/>
    <property type="project" value="UniProtKB-KW"/>
</dbReference>
<keyword evidence="9" id="KW-0888">Threonine protease</keyword>
<dbReference type="PANTHER" id="PTHR11024">
    <property type="entry name" value="NUCLEAR PORE COMPLEX PROTEIN SEC13 / SEH1 FAMILY MEMBER"/>
    <property type="match status" value="1"/>
</dbReference>
<dbReference type="GO" id="GO:0051603">
    <property type="term" value="P:proteolysis involved in protein catabolic process"/>
    <property type="evidence" value="ECO:0007669"/>
    <property type="project" value="InterPro"/>
</dbReference>
<evidence type="ECO:0000256" key="2">
    <source>
        <dbReference type="ARBA" id="ARBA00004259"/>
    </source>
</evidence>
<dbReference type="GO" id="GO:0034198">
    <property type="term" value="P:cellular response to amino acid starvation"/>
    <property type="evidence" value="ECO:0007669"/>
    <property type="project" value="TreeGrafter"/>
</dbReference>
<dbReference type="SUPFAM" id="SSF56235">
    <property type="entry name" value="N-terminal nucleophile aminohydrolases (Ntn hydrolases)"/>
    <property type="match status" value="1"/>
</dbReference>
<comment type="subcellular location">
    <subcellularLocation>
        <location evidence="2">Nucleus envelope</location>
    </subcellularLocation>
</comment>
<evidence type="ECO:0000256" key="6">
    <source>
        <dbReference type="ARBA" id="ARBA00022490"/>
    </source>
</evidence>
<dbReference type="InterPro" id="IPR001353">
    <property type="entry name" value="Proteasome_sua/b"/>
</dbReference>
<keyword evidence="5" id="KW-0813">Transport</keyword>
<dbReference type="CDD" id="cd03761">
    <property type="entry name" value="proteasome_beta_type_5"/>
    <property type="match status" value="1"/>
</dbReference>
<dbReference type="Pfam" id="PF00400">
    <property type="entry name" value="WD40"/>
    <property type="match status" value="4"/>
</dbReference>
<gene>
    <name evidence="17" type="ORF">PPERSA_07662</name>
</gene>
<evidence type="ECO:0000256" key="9">
    <source>
        <dbReference type="ARBA" id="ARBA00022698"/>
    </source>
</evidence>
<dbReference type="Gene3D" id="3.60.20.10">
    <property type="entry name" value="Glutamine Phosphoribosylpyrophosphate, subunit 1, domain 1"/>
    <property type="match status" value="1"/>
</dbReference>
<evidence type="ECO:0000256" key="16">
    <source>
        <dbReference type="PROSITE-ProRule" id="PRU00221"/>
    </source>
</evidence>
<keyword evidence="14" id="KW-0539">Nucleus</keyword>
<keyword evidence="11" id="KW-0378">Hydrolase</keyword>
<dbReference type="InterPro" id="IPR036322">
    <property type="entry name" value="WD40_repeat_dom_sf"/>
</dbReference>
<accession>A0A0V0QI87</accession>
<dbReference type="PRINTS" id="PR00141">
    <property type="entry name" value="PROTEASOME"/>
</dbReference>
<dbReference type="GO" id="GO:0005839">
    <property type="term" value="C:proteasome core complex"/>
    <property type="evidence" value="ECO:0007669"/>
    <property type="project" value="InterPro"/>
</dbReference>
<dbReference type="EC" id="3.4.25.1" evidence="4"/>
<evidence type="ECO:0000256" key="11">
    <source>
        <dbReference type="ARBA" id="ARBA00022801"/>
    </source>
</evidence>
<dbReference type="GO" id="GO:0035859">
    <property type="term" value="C:Seh1-associated complex"/>
    <property type="evidence" value="ECO:0007669"/>
    <property type="project" value="TreeGrafter"/>
</dbReference>
<dbReference type="InterPro" id="IPR000243">
    <property type="entry name" value="Pept_T1A_subB"/>
</dbReference>
<keyword evidence="8" id="KW-0645">Protease</keyword>
<keyword evidence="12" id="KW-0653">Protein transport</keyword>
<dbReference type="InterPro" id="IPR023333">
    <property type="entry name" value="Proteasome_suB-type"/>
</dbReference>
<protein>
    <recommendedName>
        <fullName evidence="4">proteasome endopeptidase complex</fullName>
        <ecNumber evidence="4">3.4.25.1</ecNumber>
    </recommendedName>
</protein>
<dbReference type="InterPro" id="IPR029055">
    <property type="entry name" value="Ntn_hydrolases_N"/>
</dbReference>
<keyword evidence="13" id="KW-0647">Proteasome</keyword>
<dbReference type="Pfam" id="PF00227">
    <property type="entry name" value="Proteasome"/>
    <property type="match status" value="1"/>
</dbReference>
<evidence type="ECO:0000256" key="1">
    <source>
        <dbReference type="ARBA" id="ARBA00001198"/>
    </source>
</evidence>
<comment type="catalytic activity">
    <reaction evidence="1">
        <text>Cleavage of peptide bonds with very broad specificity.</text>
        <dbReference type="EC" id="3.4.25.1"/>
    </reaction>
</comment>
<evidence type="ECO:0000313" key="17">
    <source>
        <dbReference type="EMBL" id="KRX02017.1"/>
    </source>
</evidence>
<dbReference type="PROSITE" id="PS00854">
    <property type="entry name" value="PROTEASOME_BETA_1"/>
    <property type="match status" value="1"/>
</dbReference>
<evidence type="ECO:0000256" key="5">
    <source>
        <dbReference type="ARBA" id="ARBA00022448"/>
    </source>
</evidence>
<evidence type="ECO:0000256" key="14">
    <source>
        <dbReference type="ARBA" id="ARBA00023242"/>
    </source>
</evidence>
<dbReference type="GO" id="GO:0015031">
    <property type="term" value="P:protein transport"/>
    <property type="evidence" value="ECO:0007669"/>
    <property type="project" value="UniProtKB-KW"/>
</dbReference>
<keyword evidence="7 16" id="KW-0853">WD repeat</keyword>
<evidence type="ECO:0000256" key="12">
    <source>
        <dbReference type="ARBA" id="ARBA00022927"/>
    </source>
</evidence>
<dbReference type="OrthoDB" id="37597at2759"/>
<dbReference type="InterPro" id="IPR016050">
    <property type="entry name" value="Proteasome_bsu_CS"/>
</dbReference>
<dbReference type="GO" id="GO:0005198">
    <property type="term" value="F:structural molecule activity"/>
    <property type="evidence" value="ECO:0007669"/>
    <property type="project" value="InterPro"/>
</dbReference>
<dbReference type="PROSITE" id="PS50294">
    <property type="entry name" value="WD_REPEATS_REGION"/>
    <property type="match status" value="1"/>
</dbReference>
<dbReference type="EMBL" id="LDAU01000159">
    <property type="protein sequence ID" value="KRX02017.1"/>
    <property type="molecule type" value="Genomic_DNA"/>
</dbReference>
<dbReference type="GO" id="GO:0031080">
    <property type="term" value="C:nuclear pore outer ring"/>
    <property type="evidence" value="ECO:0007669"/>
    <property type="project" value="TreeGrafter"/>
</dbReference>
<dbReference type="Gene3D" id="2.130.10.10">
    <property type="entry name" value="YVTN repeat-like/Quinoprotein amine dehydrogenase"/>
    <property type="match status" value="1"/>
</dbReference>
<dbReference type="SUPFAM" id="SSF50978">
    <property type="entry name" value="WD40 repeat-like"/>
    <property type="match status" value="1"/>
</dbReference>
<evidence type="ECO:0000256" key="13">
    <source>
        <dbReference type="ARBA" id="ARBA00022942"/>
    </source>
</evidence>
<evidence type="ECO:0000256" key="8">
    <source>
        <dbReference type="ARBA" id="ARBA00022670"/>
    </source>
</evidence>
<dbReference type="SMART" id="SM00320">
    <property type="entry name" value="WD40"/>
    <property type="match status" value="6"/>
</dbReference>
<sequence>MDFDLHDLGKKQSFNYTKQQIDIQGNFQEQVSLEAGDIKFADVANPSEFGNFIKSVEDGKYKKIMDFNKGTTTLGFCFQGGVIFAVDSRASQGNFDASEAVRKIIEINDFLLATMAGGAADCQYWEQFLGHECRKYELKHGERVSVAAASRMLINIIYNYRSQGLSMGCMLGGFDKTGPNLYYLDNDGTRIKGSLFSVGSGSTYAYGVLDSEYKYDLTLEEAKAVAMKSIQAATYRDAASGGVVRVYHLHKDGWTILEDGYDAQFKQQIVPKISAIDIKQEALVHDTQYDYYGKRLAICSFDGQVQIFDVSKPEQIHLIANFRASEKGPVWQVAWAHPRYGNLIATCSYDKKVAIWQEQKQNHWQKLYTEETLHQGSVNSIAWAPHEKGLILAACSSDGLIAIYQQRESDGTWHQPISWEAHQSGINGISWQPQEAFEDTEDNQQPQISRLASVSCDKTVAIWEFNQANDKKYRKIISLDGHTDWVRDVAWSPQMNNYQLIATCSEDKTVRLWKLVFQNGEVVKSDCQVIDIGFPAWRVSWSLTGTMLAVSSSSSNQEGVVHIYKENEDGEWVNSQNLLDVNSENQLQQN</sequence>
<comment type="similarity">
    <text evidence="3">Belongs to the WD repeat SEC13 family.</text>
</comment>
<evidence type="ECO:0000256" key="4">
    <source>
        <dbReference type="ARBA" id="ARBA00012039"/>
    </source>
</evidence>
<evidence type="ECO:0000313" key="18">
    <source>
        <dbReference type="Proteomes" id="UP000054937"/>
    </source>
</evidence>
<evidence type="ECO:0000256" key="7">
    <source>
        <dbReference type="ARBA" id="ARBA00022574"/>
    </source>
</evidence>
<reference evidence="17 18" key="1">
    <citation type="journal article" date="2015" name="Sci. Rep.">
        <title>Genome of the facultative scuticociliatosis pathogen Pseudocohnilembus persalinus provides insight into its virulence through horizontal gene transfer.</title>
        <authorList>
            <person name="Xiong J."/>
            <person name="Wang G."/>
            <person name="Cheng J."/>
            <person name="Tian M."/>
            <person name="Pan X."/>
            <person name="Warren A."/>
            <person name="Jiang C."/>
            <person name="Yuan D."/>
            <person name="Miao W."/>
        </authorList>
    </citation>
    <scope>NUCLEOTIDE SEQUENCE [LARGE SCALE GENOMIC DNA]</scope>
    <source>
        <strain evidence="17">36N120E</strain>
    </source>
</reference>
<evidence type="ECO:0000256" key="10">
    <source>
        <dbReference type="ARBA" id="ARBA00022737"/>
    </source>
</evidence>
<proteinExistence type="inferred from homology"/>
<evidence type="ECO:0000256" key="3">
    <source>
        <dbReference type="ARBA" id="ARBA00010102"/>
    </source>
</evidence>
<dbReference type="InterPro" id="IPR015943">
    <property type="entry name" value="WD40/YVTN_repeat-like_dom_sf"/>
</dbReference>
<dbReference type="InterPro" id="IPR001680">
    <property type="entry name" value="WD40_rpt"/>
</dbReference>